<sequence>MKVPPLRSLNDFLFSCFSVPKMETLNERFTSNMIYYQTNYFLITAVLVGINLILSPISVLVSACTLAFTATLYNNLDNWWPFSSRPSQLGVHAVISTAILLYMLPMMTPAILCLSSITLVIMTHALLRQRNMMNRVTRLLDSNSPGQYKSPMGLILGRYGE</sequence>
<dbReference type="Pfam" id="PF03208">
    <property type="entry name" value="PRA1"/>
    <property type="match status" value="1"/>
</dbReference>
<evidence type="ECO:0000256" key="4">
    <source>
        <dbReference type="ARBA" id="ARBA00023136"/>
    </source>
</evidence>
<dbReference type="GO" id="GO:0016020">
    <property type="term" value="C:membrane"/>
    <property type="evidence" value="ECO:0007669"/>
    <property type="project" value="UniProtKB-SubCell"/>
</dbReference>
<keyword evidence="4 5" id="KW-0472">Membrane</keyword>
<reference evidence="6" key="1">
    <citation type="submission" date="2019-11" db="UniProtKB">
        <authorList>
            <consortium name="WormBaseParasite"/>
        </authorList>
    </citation>
    <scope>IDENTIFICATION</scope>
</reference>
<proteinExistence type="inferred from homology"/>
<evidence type="ECO:0000256" key="2">
    <source>
        <dbReference type="ARBA" id="ARBA00022692"/>
    </source>
</evidence>
<protein>
    <recommendedName>
        <fullName evidence="5">PRA1 family protein</fullName>
    </recommendedName>
</protein>
<evidence type="ECO:0000256" key="5">
    <source>
        <dbReference type="RuleBase" id="RU363107"/>
    </source>
</evidence>
<comment type="similarity">
    <text evidence="5">Belongs to the PRA1 family.</text>
</comment>
<name>A0A5K3FPX9_MESCO</name>
<feature type="transmembrane region" description="Helical" evidence="5">
    <location>
        <begin position="93"/>
        <end position="126"/>
    </location>
</feature>
<dbReference type="AlphaFoldDB" id="A0A5K3FPX9"/>
<dbReference type="WBParaSite" id="MCU_010305-RA">
    <property type="protein sequence ID" value="MCU_010305-RA"/>
    <property type="gene ID" value="MCU_010305"/>
</dbReference>
<organism evidence="6">
    <name type="scientific">Mesocestoides corti</name>
    <name type="common">Flatworm</name>
    <dbReference type="NCBI Taxonomy" id="53468"/>
    <lineage>
        <taxon>Eukaryota</taxon>
        <taxon>Metazoa</taxon>
        <taxon>Spiralia</taxon>
        <taxon>Lophotrochozoa</taxon>
        <taxon>Platyhelminthes</taxon>
        <taxon>Cestoda</taxon>
        <taxon>Eucestoda</taxon>
        <taxon>Cyclophyllidea</taxon>
        <taxon>Mesocestoididae</taxon>
        <taxon>Mesocestoides</taxon>
    </lineage>
</organism>
<feature type="transmembrane region" description="Helical" evidence="5">
    <location>
        <begin position="40"/>
        <end position="73"/>
    </location>
</feature>
<comment type="subcellular location">
    <subcellularLocation>
        <location evidence="1 5">Membrane</location>
        <topology evidence="1 5">Multi-pass membrane protein</topology>
    </subcellularLocation>
</comment>
<keyword evidence="3 5" id="KW-1133">Transmembrane helix</keyword>
<accession>A0A5K3FPX9</accession>
<evidence type="ECO:0000256" key="3">
    <source>
        <dbReference type="ARBA" id="ARBA00022989"/>
    </source>
</evidence>
<evidence type="ECO:0000313" key="6">
    <source>
        <dbReference type="WBParaSite" id="MCU_010305-RA"/>
    </source>
</evidence>
<dbReference type="PANTHER" id="PTHR12859">
    <property type="entry name" value="PRA1 PROTEIN"/>
    <property type="match status" value="1"/>
</dbReference>
<keyword evidence="2 5" id="KW-0812">Transmembrane</keyword>
<dbReference type="InterPro" id="IPR004895">
    <property type="entry name" value="Prenylated_rab_accept_PRA1"/>
</dbReference>
<evidence type="ECO:0000256" key="1">
    <source>
        <dbReference type="ARBA" id="ARBA00004141"/>
    </source>
</evidence>
<dbReference type="PANTHER" id="PTHR12859:SF0">
    <property type="entry name" value="PRA1 FAMILY PROTEIN"/>
    <property type="match status" value="1"/>
</dbReference>